<keyword evidence="3" id="KW-1185">Reference proteome</keyword>
<name>A0A7X0M614_9ACTN</name>
<reference evidence="2 3" key="1">
    <citation type="submission" date="2020-08" db="EMBL/GenBank/DDBJ databases">
        <title>Sequencing the genomes of 1000 actinobacteria strains.</title>
        <authorList>
            <person name="Klenk H.-P."/>
        </authorList>
    </citation>
    <scope>NUCLEOTIDE SEQUENCE [LARGE SCALE GENOMIC DNA]</scope>
    <source>
        <strain evidence="2 3">DSM 44936</strain>
    </source>
</reference>
<dbReference type="RefSeq" id="WP_184978615.1">
    <property type="nucleotide sequence ID" value="NZ_BAAALO010000113.1"/>
</dbReference>
<sequence length="339" mass="37775">MASRWRRPSFPWFRAHGKSREEKTQTIKHSTIHGNAYQTIINLTSTRWPKLSIAAAVLILALTVALVYPRGGASEATPTPSPMPGEQNVQFTIVDISESGPLQLATPADVRLTSQQVRYLKEWSYTNENPHGYGDRIRGDLQAVGAASVNKQYLTIKLAGPRNQSISIDEIRPVNIKRTKPLTGALVNFPPQDGGEALQMILDFDEAQPQARDKAGKDFEEAKPGDIYFRNRTITLKNGFEDTVIIKSITTRWSVSFELRIDYRISGKPKHLILTNNGRPFALTALNCTRPTKLIPDGWIDGRISYQDIWELGNTTMTRASNPANHPVGSPYCLPPDAK</sequence>
<dbReference type="Proteomes" id="UP000555564">
    <property type="component" value="Unassembled WGS sequence"/>
</dbReference>
<evidence type="ECO:0000256" key="1">
    <source>
        <dbReference type="SAM" id="Phobius"/>
    </source>
</evidence>
<protein>
    <submittedName>
        <fullName evidence="2">Uncharacterized protein</fullName>
    </submittedName>
</protein>
<feature type="transmembrane region" description="Helical" evidence="1">
    <location>
        <begin position="51"/>
        <end position="68"/>
    </location>
</feature>
<evidence type="ECO:0000313" key="2">
    <source>
        <dbReference type="EMBL" id="MBB6471396.1"/>
    </source>
</evidence>
<dbReference type="AlphaFoldDB" id="A0A7X0M614"/>
<dbReference type="EMBL" id="JACHIU010000001">
    <property type="protein sequence ID" value="MBB6471396.1"/>
    <property type="molecule type" value="Genomic_DNA"/>
</dbReference>
<keyword evidence="1" id="KW-0472">Membrane</keyword>
<organism evidence="2 3">
    <name type="scientific">Sphaerisporangium rubeum</name>
    <dbReference type="NCBI Taxonomy" id="321317"/>
    <lineage>
        <taxon>Bacteria</taxon>
        <taxon>Bacillati</taxon>
        <taxon>Actinomycetota</taxon>
        <taxon>Actinomycetes</taxon>
        <taxon>Streptosporangiales</taxon>
        <taxon>Streptosporangiaceae</taxon>
        <taxon>Sphaerisporangium</taxon>
    </lineage>
</organism>
<gene>
    <name evidence="2" type="ORF">BJ992_000827</name>
</gene>
<keyword evidence="1" id="KW-1133">Transmembrane helix</keyword>
<comment type="caution">
    <text evidence="2">The sequence shown here is derived from an EMBL/GenBank/DDBJ whole genome shotgun (WGS) entry which is preliminary data.</text>
</comment>
<proteinExistence type="predicted"/>
<keyword evidence="1" id="KW-0812">Transmembrane</keyword>
<accession>A0A7X0M614</accession>
<evidence type="ECO:0000313" key="3">
    <source>
        <dbReference type="Proteomes" id="UP000555564"/>
    </source>
</evidence>